<feature type="compositionally biased region" description="Basic residues" evidence="11">
    <location>
        <begin position="167"/>
        <end position="181"/>
    </location>
</feature>
<evidence type="ECO:0000256" key="3">
    <source>
        <dbReference type="ARBA" id="ARBA00022692"/>
    </source>
</evidence>
<evidence type="ECO:0000256" key="12">
    <source>
        <dbReference type="SAM" id="Phobius"/>
    </source>
</evidence>
<evidence type="ECO:0000256" key="1">
    <source>
        <dbReference type="ARBA" id="ARBA00004163"/>
    </source>
</evidence>
<evidence type="ECO:0000256" key="8">
    <source>
        <dbReference type="ARBA" id="ARBA00023136"/>
    </source>
</evidence>
<evidence type="ECO:0000259" key="13">
    <source>
        <dbReference type="Pfam" id="PF03908"/>
    </source>
</evidence>
<keyword evidence="8 12" id="KW-0472">Membrane</keyword>
<keyword evidence="3 12" id="KW-0812">Transmembrane</keyword>
<dbReference type="OrthoDB" id="46868at2759"/>
<evidence type="ECO:0000256" key="4">
    <source>
        <dbReference type="ARBA" id="ARBA00022824"/>
    </source>
</evidence>
<feature type="compositionally biased region" description="Basic and acidic residues" evidence="11">
    <location>
        <begin position="370"/>
        <end position="392"/>
    </location>
</feature>
<evidence type="ECO:0000313" key="14">
    <source>
        <dbReference type="EMBL" id="ROW11339.1"/>
    </source>
</evidence>
<gene>
    <name evidence="14" type="ORF">VMCG_01229</name>
</gene>
<keyword evidence="6 12" id="KW-1133">Transmembrane helix</keyword>
<keyword evidence="4" id="KW-0256">Endoplasmic reticulum</keyword>
<evidence type="ECO:0000256" key="6">
    <source>
        <dbReference type="ARBA" id="ARBA00022989"/>
    </source>
</evidence>
<comment type="caution">
    <text evidence="14">The sequence shown here is derived from an EMBL/GenBank/DDBJ whole genome shotgun (WGS) entry which is preliminary data.</text>
</comment>
<evidence type="ECO:0000256" key="7">
    <source>
        <dbReference type="ARBA" id="ARBA00023054"/>
    </source>
</evidence>
<evidence type="ECO:0000256" key="11">
    <source>
        <dbReference type="SAM" id="MobiDB-lite"/>
    </source>
</evidence>
<accession>A0A423X5W7</accession>
<keyword evidence="2" id="KW-0813">Transport</keyword>
<dbReference type="GO" id="GO:0005484">
    <property type="term" value="F:SNAP receptor activity"/>
    <property type="evidence" value="ECO:0007669"/>
    <property type="project" value="InterPro"/>
</dbReference>
<evidence type="ECO:0000313" key="15">
    <source>
        <dbReference type="Proteomes" id="UP000283895"/>
    </source>
</evidence>
<name>A0A423X5W7_9PEZI</name>
<dbReference type="EMBL" id="LKEA01000002">
    <property type="protein sequence ID" value="ROW11339.1"/>
    <property type="molecule type" value="Genomic_DNA"/>
</dbReference>
<dbReference type="InterPro" id="IPR005606">
    <property type="entry name" value="Sec20"/>
</dbReference>
<dbReference type="InterPro" id="IPR056173">
    <property type="entry name" value="Sec20_C"/>
</dbReference>
<dbReference type="PANTHER" id="PTHR12825">
    <property type="entry name" value="BNIP1-RELATED"/>
    <property type="match status" value="1"/>
</dbReference>
<feature type="region of interest" description="Disordered" evidence="11">
    <location>
        <begin position="357"/>
        <end position="437"/>
    </location>
</feature>
<evidence type="ECO:0000256" key="5">
    <source>
        <dbReference type="ARBA" id="ARBA00022892"/>
    </source>
</evidence>
<dbReference type="GO" id="GO:0031201">
    <property type="term" value="C:SNARE complex"/>
    <property type="evidence" value="ECO:0007669"/>
    <property type="project" value="TreeGrafter"/>
</dbReference>
<sequence>MSFDSLQERLTALQETTTQVQELIDRLASLKFQPGSVPDGNGLYNNNNNDDDDDDENVATELSAEINQTLREEEEDLELLAEEITDLRGGKEGSEAARRKERLREGLTRLEGEVKSSRAYFHKAQLTSRRSLETARRLERELLLQSYTRGASTPSRSGANSPAPSSLHHHHHHQHPRRRGTQKQQQATAGYDDPVVAASSDLTLSLRRAHQAVTAELGRSIAVHETLAESTQKMRQLGTGYSRMDDMLRSSRDLVGVLMRSTKSDTWYLQTTFYLLVATLGWLVFRRFMYGPLWWLVWFPVRLAFRTGSSAVGMVGSAGGGGVGGQRPAGASMGVVGESGAAKVVGVGEEGAVPTVEVGGAEGKGAGAGEAREGDPDSMIDKVGRIVDRIEEQVGSGEGEGGDGGEEPAVEEAELFVPASDEYIPAQEEAGRVRDEL</sequence>
<feature type="transmembrane region" description="Helical" evidence="12">
    <location>
        <begin position="267"/>
        <end position="285"/>
    </location>
</feature>
<reference evidence="14 15" key="1">
    <citation type="submission" date="2015-09" db="EMBL/GenBank/DDBJ databases">
        <title>Host preference determinants of Valsa canker pathogens revealed by comparative genomics.</title>
        <authorList>
            <person name="Yin Z."/>
            <person name="Huang L."/>
        </authorList>
    </citation>
    <scope>NUCLEOTIDE SEQUENCE [LARGE SCALE GENOMIC DNA]</scope>
    <source>
        <strain evidence="14 15">03-1</strain>
    </source>
</reference>
<dbReference type="STRING" id="356882.A0A423X5W7"/>
<keyword evidence="5" id="KW-0931">ER-Golgi transport</keyword>
<feature type="domain" description="Sec20 C-terminal" evidence="13">
    <location>
        <begin position="199"/>
        <end position="287"/>
    </location>
</feature>
<comment type="similarity">
    <text evidence="9">Belongs to the SEC20 family.</text>
</comment>
<dbReference type="AlphaFoldDB" id="A0A423X5W7"/>
<dbReference type="PANTHER" id="PTHR12825:SF0">
    <property type="entry name" value="VESICLE TRANSPORT PROTEIN SEC20"/>
    <property type="match status" value="1"/>
</dbReference>
<dbReference type="GO" id="GO:0006890">
    <property type="term" value="P:retrograde vesicle-mediated transport, Golgi to endoplasmic reticulum"/>
    <property type="evidence" value="ECO:0007669"/>
    <property type="project" value="InterPro"/>
</dbReference>
<feature type="coiled-coil region" evidence="10">
    <location>
        <begin position="63"/>
        <end position="90"/>
    </location>
</feature>
<dbReference type="Pfam" id="PF03908">
    <property type="entry name" value="Sec20"/>
    <property type="match status" value="1"/>
</dbReference>
<feature type="compositionally biased region" description="Acidic residues" evidence="11">
    <location>
        <begin position="400"/>
        <end position="414"/>
    </location>
</feature>
<feature type="compositionally biased region" description="Polar residues" evidence="11">
    <location>
        <begin position="147"/>
        <end position="164"/>
    </location>
</feature>
<dbReference type="Proteomes" id="UP000283895">
    <property type="component" value="Unassembled WGS sequence"/>
</dbReference>
<comment type="subcellular location">
    <subcellularLocation>
        <location evidence="1">Endoplasmic reticulum membrane</location>
        <topology evidence="1">Single-pass type IV membrane protein</topology>
    </subcellularLocation>
</comment>
<keyword evidence="15" id="KW-1185">Reference proteome</keyword>
<evidence type="ECO:0000256" key="9">
    <source>
        <dbReference type="ARBA" id="ARBA00037934"/>
    </source>
</evidence>
<evidence type="ECO:0000256" key="10">
    <source>
        <dbReference type="SAM" id="Coils"/>
    </source>
</evidence>
<organism evidence="14 15">
    <name type="scientific">Cytospora schulzeri</name>
    <dbReference type="NCBI Taxonomy" id="448051"/>
    <lineage>
        <taxon>Eukaryota</taxon>
        <taxon>Fungi</taxon>
        <taxon>Dikarya</taxon>
        <taxon>Ascomycota</taxon>
        <taxon>Pezizomycotina</taxon>
        <taxon>Sordariomycetes</taxon>
        <taxon>Sordariomycetidae</taxon>
        <taxon>Diaporthales</taxon>
        <taxon>Cytosporaceae</taxon>
        <taxon>Cytospora</taxon>
    </lineage>
</organism>
<protein>
    <recommendedName>
        <fullName evidence="13">Sec20 C-terminal domain-containing protein</fullName>
    </recommendedName>
</protein>
<proteinExistence type="inferred from homology"/>
<keyword evidence="7 10" id="KW-0175">Coiled coil</keyword>
<feature type="region of interest" description="Disordered" evidence="11">
    <location>
        <begin position="147"/>
        <end position="189"/>
    </location>
</feature>
<dbReference type="GO" id="GO:0005789">
    <property type="term" value="C:endoplasmic reticulum membrane"/>
    <property type="evidence" value="ECO:0007669"/>
    <property type="project" value="UniProtKB-SubCell"/>
</dbReference>
<evidence type="ECO:0000256" key="2">
    <source>
        <dbReference type="ARBA" id="ARBA00022448"/>
    </source>
</evidence>